<dbReference type="Pfam" id="PF07310">
    <property type="entry name" value="PAS_5"/>
    <property type="match status" value="1"/>
</dbReference>
<dbReference type="EMBL" id="QPMH01000004">
    <property type="protein sequence ID" value="RDD62860.1"/>
    <property type="molecule type" value="Genomic_DNA"/>
</dbReference>
<organism evidence="1 2">
    <name type="scientific">Ferruginivarius sediminum</name>
    <dbReference type="NCBI Taxonomy" id="2661937"/>
    <lineage>
        <taxon>Bacteria</taxon>
        <taxon>Pseudomonadati</taxon>
        <taxon>Pseudomonadota</taxon>
        <taxon>Alphaproteobacteria</taxon>
        <taxon>Rhodospirillales</taxon>
        <taxon>Rhodospirillaceae</taxon>
        <taxon>Ferruginivarius</taxon>
    </lineage>
</organism>
<dbReference type="Proteomes" id="UP000253941">
    <property type="component" value="Unassembled WGS sequence"/>
</dbReference>
<comment type="caution">
    <text evidence="1">The sequence shown here is derived from an EMBL/GenBank/DDBJ whole genome shotgun (WGS) entry which is preliminary data.</text>
</comment>
<accession>A0A369TC50</accession>
<gene>
    <name evidence="1" type="ORF">DRB17_06800</name>
</gene>
<keyword evidence="2" id="KW-1185">Reference proteome</keyword>
<sequence>MCPLRSGALRTVTRWWTRACDEKTLPSRHHIDLNEIRRVLDRVWLVEYVVEEEAYRYRLAGEHINATFGFSLRGKYLQDVIEPHMLPTVLHRFDHVLRGPGAVHATGRVYSRVDRHREGERLILPLADDERTPTHLFGVTDYWSSNVENTNALSPPEWMEENFLSLDEVRRWHEALAADPVR</sequence>
<reference evidence="1 2" key="1">
    <citation type="submission" date="2018-07" db="EMBL/GenBank/DDBJ databases">
        <title>Venubactetium sediminum gen. nov., sp. nov., isolated from a marine solar saltern.</title>
        <authorList>
            <person name="Wang S."/>
        </authorList>
    </citation>
    <scope>NUCLEOTIDE SEQUENCE [LARGE SCALE GENOMIC DNA]</scope>
    <source>
        <strain evidence="1 2">WD2A32</strain>
    </source>
</reference>
<evidence type="ECO:0000313" key="1">
    <source>
        <dbReference type="EMBL" id="RDD62860.1"/>
    </source>
</evidence>
<evidence type="ECO:0000313" key="2">
    <source>
        <dbReference type="Proteomes" id="UP000253941"/>
    </source>
</evidence>
<protein>
    <submittedName>
        <fullName evidence="1">PAS domain-containing protein</fullName>
    </submittedName>
</protein>
<dbReference type="AlphaFoldDB" id="A0A369TC50"/>
<proteinExistence type="predicted"/>
<name>A0A369TC50_9PROT</name>
<dbReference type="InterPro" id="IPR009922">
    <property type="entry name" value="DUF1457"/>
</dbReference>